<evidence type="ECO:0000313" key="7">
    <source>
        <dbReference type="Proteomes" id="UP000060487"/>
    </source>
</evidence>
<evidence type="ECO:0000256" key="3">
    <source>
        <dbReference type="ARBA" id="ARBA00023125"/>
    </source>
</evidence>
<dbReference type="SUPFAM" id="SSF53850">
    <property type="entry name" value="Periplasmic binding protein-like II"/>
    <property type="match status" value="1"/>
</dbReference>
<dbReference type="EMBL" id="LNQR01000105">
    <property type="protein sequence ID" value="KWT79572.1"/>
    <property type="molecule type" value="Genomic_DNA"/>
</dbReference>
<dbReference type="InterPro" id="IPR000847">
    <property type="entry name" value="LysR_HTH_N"/>
</dbReference>
<dbReference type="Pfam" id="PF03466">
    <property type="entry name" value="LysR_substrate"/>
    <property type="match status" value="1"/>
</dbReference>
<dbReference type="PANTHER" id="PTHR30126:SF64">
    <property type="entry name" value="HTH-TYPE TRANSCRIPTIONAL REGULATOR CITR"/>
    <property type="match status" value="1"/>
</dbReference>
<dbReference type="InterPro" id="IPR036388">
    <property type="entry name" value="WH-like_DNA-bd_sf"/>
</dbReference>
<keyword evidence="2" id="KW-0805">Transcription regulation</keyword>
<evidence type="ECO:0000256" key="1">
    <source>
        <dbReference type="ARBA" id="ARBA00009437"/>
    </source>
</evidence>
<keyword evidence="3" id="KW-0238">DNA-binding</keyword>
<dbReference type="PRINTS" id="PR00039">
    <property type="entry name" value="HTHLYSR"/>
</dbReference>
<dbReference type="Proteomes" id="UP000060487">
    <property type="component" value="Unassembled WGS sequence"/>
</dbReference>
<comment type="similarity">
    <text evidence="1">Belongs to the LysR transcriptional regulatory family.</text>
</comment>
<evidence type="ECO:0000256" key="4">
    <source>
        <dbReference type="ARBA" id="ARBA00023163"/>
    </source>
</evidence>
<evidence type="ECO:0000259" key="5">
    <source>
        <dbReference type="PROSITE" id="PS50931"/>
    </source>
</evidence>
<accession>A0ABR5SCC2</accession>
<sequence length="302" mass="33933">MDDKLRVFCTVAELKSFSKASEVIHLTQPAVSSQIQVLEEFYNTKLFERTTSSVILTPSGEILYDFAKRILSLYTDAEKTICKLTGLVKGSIKIGATSLIGHYMLTVMLADFRKISPKLKISLRLGNSKRIIEMMNTAAIDIGFVEGEIKAHKITAGKLYTDELLLIVPASHPLAKFEDISIEKALKEPFIVRDDLSSSGKLIEEFFCKCKINMQHLKIFMVSESIEAIKSAVLEGLGVAFLSKLSVKKEILEGKLMALRIKKNRITQDISVVYSNKNNSSYMVEEFLSFARSYKYDEVFAD</sequence>
<dbReference type="Gene3D" id="3.40.190.290">
    <property type="match status" value="1"/>
</dbReference>
<proteinExistence type="inferred from homology"/>
<evidence type="ECO:0000313" key="6">
    <source>
        <dbReference type="EMBL" id="KWT79572.1"/>
    </source>
</evidence>
<dbReference type="InterPro" id="IPR005119">
    <property type="entry name" value="LysR_subst-bd"/>
</dbReference>
<feature type="domain" description="HTH lysR-type" evidence="5">
    <location>
        <begin position="1"/>
        <end position="57"/>
    </location>
</feature>
<evidence type="ECO:0000256" key="2">
    <source>
        <dbReference type="ARBA" id="ARBA00023015"/>
    </source>
</evidence>
<protein>
    <submittedName>
        <fullName evidence="6">LysR family transcriptional regulator</fullName>
    </submittedName>
</protein>
<dbReference type="PANTHER" id="PTHR30126">
    <property type="entry name" value="HTH-TYPE TRANSCRIPTIONAL REGULATOR"/>
    <property type="match status" value="1"/>
</dbReference>
<organism evidence="6 7">
    <name type="scientific">Candidatus Magnetominusculus xianensis</name>
    <dbReference type="NCBI Taxonomy" id="1748249"/>
    <lineage>
        <taxon>Bacteria</taxon>
        <taxon>Pseudomonadati</taxon>
        <taxon>Nitrospirota</taxon>
        <taxon>Nitrospiria</taxon>
        <taxon>Nitrospirales</taxon>
        <taxon>Nitrospiraceae</taxon>
        <taxon>Candidatus Magnetominusculus</taxon>
    </lineage>
</organism>
<gene>
    <name evidence="6" type="ORF">ASN18_2742</name>
</gene>
<dbReference type="InterPro" id="IPR036390">
    <property type="entry name" value="WH_DNA-bd_sf"/>
</dbReference>
<comment type="caution">
    <text evidence="6">The sequence shown here is derived from an EMBL/GenBank/DDBJ whole genome shotgun (WGS) entry which is preliminary data.</text>
</comment>
<keyword evidence="4" id="KW-0804">Transcription</keyword>
<dbReference type="Pfam" id="PF00126">
    <property type="entry name" value="HTH_1"/>
    <property type="match status" value="1"/>
</dbReference>
<keyword evidence="7" id="KW-1185">Reference proteome</keyword>
<reference evidence="6 7" key="1">
    <citation type="submission" date="2015-11" db="EMBL/GenBank/DDBJ databases">
        <authorList>
            <person name="Lin W."/>
        </authorList>
    </citation>
    <scope>NUCLEOTIDE SEQUENCE [LARGE SCALE GENOMIC DNA]</scope>
    <source>
        <strain evidence="6 7">HCH-1</strain>
    </source>
</reference>
<dbReference type="PROSITE" id="PS50931">
    <property type="entry name" value="HTH_LYSR"/>
    <property type="match status" value="1"/>
</dbReference>
<name>A0ABR5SCC2_9BACT</name>
<dbReference type="Gene3D" id="1.10.10.10">
    <property type="entry name" value="Winged helix-like DNA-binding domain superfamily/Winged helix DNA-binding domain"/>
    <property type="match status" value="1"/>
</dbReference>
<dbReference type="SUPFAM" id="SSF46785">
    <property type="entry name" value="Winged helix' DNA-binding domain"/>
    <property type="match status" value="1"/>
</dbReference>
<dbReference type="RefSeq" id="WP_085053363.1">
    <property type="nucleotide sequence ID" value="NZ_LNQR01000105.1"/>
</dbReference>